<evidence type="ECO:0000256" key="9">
    <source>
        <dbReference type="ARBA" id="ARBA00023235"/>
    </source>
</evidence>
<evidence type="ECO:0000313" key="12">
    <source>
        <dbReference type="Proteomes" id="UP001281761"/>
    </source>
</evidence>
<dbReference type="Proteomes" id="UP001281761">
    <property type="component" value="Unassembled WGS sequence"/>
</dbReference>
<evidence type="ECO:0000256" key="6">
    <source>
        <dbReference type="ARBA" id="ARBA00009541"/>
    </source>
</evidence>
<evidence type="ECO:0000256" key="4">
    <source>
        <dbReference type="ARBA" id="ARBA00001947"/>
    </source>
</evidence>
<organism evidence="11 12">
    <name type="scientific">Blattamonas nauphoetae</name>
    <dbReference type="NCBI Taxonomy" id="2049346"/>
    <lineage>
        <taxon>Eukaryota</taxon>
        <taxon>Metamonada</taxon>
        <taxon>Preaxostyla</taxon>
        <taxon>Oxymonadida</taxon>
        <taxon>Blattamonas</taxon>
    </lineage>
</organism>
<dbReference type="CDD" id="cd00429">
    <property type="entry name" value="RPE"/>
    <property type="match status" value="1"/>
</dbReference>
<accession>A0ABQ9YEI6</accession>
<reference evidence="11 12" key="1">
    <citation type="journal article" date="2022" name="bioRxiv">
        <title>Genomics of Preaxostyla Flagellates Illuminates Evolutionary Transitions and the Path Towards Mitochondrial Loss.</title>
        <authorList>
            <person name="Novak L.V.F."/>
            <person name="Treitli S.C."/>
            <person name="Pyrih J."/>
            <person name="Halakuc P."/>
            <person name="Pipaliya S.V."/>
            <person name="Vacek V."/>
            <person name="Brzon O."/>
            <person name="Soukal P."/>
            <person name="Eme L."/>
            <person name="Dacks J.B."/>
            <person name="Karnkowska A."/>
            <person name="Elias M."/>
            <person name="Hampl V."/>
        </authorList>
    </citation>
    <scope>NUCLEOTIDE SEQUENCE [LARGE SCALE GENOMIC DNA]</scope>
    <source>
        <strain evidence="11">NAU3</strain>
        <tissue evidence="11">Gut</tissue>
    </source>
</reference>
<dbReference type="Pfam" id="PF00834">
    <property type="entry name" value="Ribul_P_3_epim"/>
    <property type="match status" value="1"/>
</dbReference>
<dbReference type="PANTHER" id="PTHR11749">
    <property type="entry name" value="RIBULOSE-5-PHOSPHATE-3-EPIMERASE"/>
    <property type="match status" value="1"/>
</dbReference>
<dbReference type="PROSITE" id="PS01085">
    <property type="entry name" value="RIBUL_P_3_EPIMER_1"/>
    <property type="match status" value="1"/>
</dbReference>
<dbReference type="PIRSF" id="PIRSF001461">
    <property type="entry name" value="RPE"/>
    <property type="match status" value="1"/>
</dbReference>
<keyword evidence="8" id="KW-0479">Metal-binding</keyword>
<dbReference type="HAMAP" id="MF_02227">
    <property type="entry name" value="RPE"/>
    <property type="match status" value="1"/>
</dbReference>
<dbReference type="NCBIfam" id="TIGR01163">
    <property type="entry name" value="rpe"/>
    <property type="match status" value="1"/>
</dbReference>
<dbReference type="EMBL" id="JARBJD010000012">
    <property type="protein sequence ID" value="KAK2962189.1"/>
    <property type="molecule type" value="Genomic_DNA"/>
</dbReference>
<comment type="catalytic activity">
    <reaction evidence="1 10">
        <text>D-ribulose 5-phosphate = D-xylulose 5-phosphate</text>
        <dbReference type="Rhea" id="RHEA:13677"/>
        <dbReference type="ChEBI" id="CHEBI:57737"/>
        <dbReference type="ChEBI" id="CHEBI:58121"/>
        <dbReference type="EC" id="5.1.3.1"/>
    </reaction>
</comment>
<comment type="cofactor">
    <cofactor evidence="4">
        <name>Zn(2+)</name>
        <dbReference type="ChEBI" id="CHEBI:29105"/>
    </cofactor>
</comment>
<comment type="cofactor">
    <cofactor evidence="3">
        <name>Co(2+)</name>
        <dbReference type="ChEBI" id="CHEBI:48828"/>
    </cofactor>
</comment>
<dbReference type="Gene3D" id="3.20.20.70">
    <property type="entry name" value="Aldolase class I"/>
    <property type="match status" value="1"/>
</dbReference>
<dbReference type="SUPFAM" id="SSF51366">
    <property type="entry name" value="Ribulose-phoshate binding barrel"/>
    <property type="match status" value="1"/>
</dbReference>
<dbReference type="NCBIfam" id="NF004076">
    <property type="entry name" value="PRK05581.1-4"/>
    <property type="match status" value="1"/>
</dbReference>
<evidence type="ECO:0000256" key="3">
    <source>
        <dbReference type="ARBA" id="ARBA00001941"/>
    </source>
</evidence>
<comment type="cofactor">
    <cofactor evidence="5">
        <name>Fe(2+)</name>
        <dbReference type="ChEBI" id="CHEBI:29033"/>
    </cofactor>
</comment>
<evidence type="ECO:0000256" key="7">
    <source>
        <dbReference type="ARBA" id="ARBA00013188"/>
    </source>
</evidence>
<evidence type="ECO:0000256" key="5">
    <source>
        <dbReference type="ARBA" id="ARBA00001954"/>
    </source>
</evidence>
<gene>
    <name evidence="11" type="ORF">BLNAU_2849</name>
</gene>
<name>A0ABQ9YEI6_9EUKA</name>
<comment type="cofactor">
    <cofactor evidence="2">
        <name>Mn(2+)</name>
        <dbReference type="ChEBI" id="CHEBI:29035"/>
    </cofactor>
</comment>
<comment type="caution">
    <text evidence="11">The sequence shown here is derived from an EMBL/GenBank/DDBJ whole genome shotgun (WGS) entry which is preliminary data.</text>
</comment>
<dbReference type="EC" id="5.1.3.1" evidence="7 10"/>
<keyword evidence="12" id="KW-1185">Reference proteome</keyword>
<protein>
    <recommendedName>
        <fullName evidence="7 10">Ribulose-phosphate 3-epimerase</fullName>
        <ecNumber evidence="7 10">5.1.3.1</ecNumber>
    </recommendedName>
</protein>
<keyword evidence="9 10" id="KW-0413">Isomerase</keyword>
<dbReference type="GO" id="GO:0004750">
    <property type="term" value="F:D-ribulose-phosphate 3-epimerase activity"/>
    <property type="evidence" value="ECO:0007669"/>
    <property type="project" value="UniProtKB-EC"/>
</dbReference>
<dbReference type="PROSITE" id="PS01086">
    <property type="entry name" value="RIBUL_P_3_EPIMER_2"/>
    <property type="match status" value="1"/>
</dbReference>
<evidence type="ECO:0000313" key="11">
    <source>
        <dbReference type="EMBL" id="KAK2962189.1"/>
    </source>
</evidence>
<proteinExistence type="inferred from homology"/>
<dbReference type="InterPro" id="IPR026019">
    <property type="entry name" value="Ribul_P_3_epim"/>
</dbReference>
<evidence type="ECO:0000256" key="2">
    <source>
        <dbReference type="ARBA" id="ARBA00001936"/>
    </source>
</evidence>
<comment type="similarity">
    <text evidence="6 10">Belongs to the ribulose-phosphate 3-epimerase family.</text>
</comment>
<dbReference type="InterPro" id="IPR011060">
    <property type="entry name" value="RibuloseP-bd_barrel"/>
</dbReference>
<evidence type="ECO:0000256" key="8">
    <source>
        <dbReference type="ARBA" id="ARBA00022723"/>
    </source>
</evidence>
<evidence type="ECO:0000256" key="1">
    <source>
        <dbReference type="ARBA" id="ARBA00001782"/>
    </source>
</evidence>
<evidence type="ECO:0000256" key="10">
    <source>
        <dbReference type="PIRNR" id="PIRNR001461"/>
    </source>
</evidence>
<sequence>MKCFIAPSMLSCDFARLADESLAIVKQNGADWLHIDVMDGHFVPNLTIGAPVVKCLKKHSTAFMDCHLMVENPQNYVKAFKEAGADMFTFHLEAVPKEVQIVDLIQSIKDSGMLVGVSIKPKTPVESLWETVDIPSMVDMILVMTVEPGFGGQSFMADMMPKVATLRQKYPELLIQVDGGLDQNTIKQAAPAGANVIVAGSSVFGAKDRGAAITGLRQACEASPALSEITHRSALERTARGKQ</sequence>
<dbReference type="InterPro" id="IPR000056">
    <property type="entry name" value="Ribul_P_3_epim-like"/>
</dbReference>
<keyword evidence="10" id="KW-0119">Carbohydrate metabolism</keyword>
<dbReference type="InterPro" id="IPR013785">
    <property type="entry name" value="Aldolase_TIM"/>
</dbReference>